<sequence length="242" mass="26725">MTSRTPSPQLPSAPQNTPFASRPPTSHSHPSPLTTLLSQLLPSAPLLAAKQSSSSPTRNAQISSLALHPTLEAALHILNSDLASAHFLVRKMGAPPAVEGMLLHAVLHRMEGDFGNARAWVGDVGDAYAGWVPKRRGRERLDGNMLAGIEGLLGFVYEGGEEGARRLVDDVERVRKGEAQDAERKEVEGRVRRELERMVEWCRWKFGDTAWEDATQAYTRPGEEVRRIGENMVTGDKGWRKF</sequence>
<dbReference type="Proteomes" id="UP000799444">
    <property type="component" value="Unassembled WGS sequence"/>
</dbReference>
<protein>
    <submittedName>
        <fullName evidence="2">Uncharacterized protein</fullName>
    </submittedName>
</protein>
<dbReference type="EMBL" id="ML996215">
    <property type="protein sequence ID" value="KAF2730526.1"/>
    <property type="molecule type" value="Genomic_DNA"/>
</dbReference>
<dbReference type="OrthoDB" id="2306919at2759"/>
<organism evidence="2 3">
    <name type="scientific">Polyplosphaeria fusca</name>
    <dbReference type="NCBI Taxonomy" id="682080"/>
    <lineage>
        <taxon>Eukaryota</taxon>
        <taxon>Fungi</taxon>
        <taxon>Dikarya</taxon>
        <taxon>Ascomycota</taxon>
        <taxon>Pezizomycotina</taxon>
        <taxon>Dothideomycetes</taxon>
        <taxon>Pleosporomycetidae</taxon>
        <taxon>Pleosporales</taxon>
        <taxon>Tetraplosphaeriaceae</taxon>
        <taxon>Polyplosphaeria</taxon>
    </lineage>
</organism>
<accession>A0A9P4QT97</accession>
<dbReference type="AlphaFoldDB" id="A0A9P4QT97"/>
<evidence type="ECO:0000313" key="2">
    <source>
        <dbReference type="EMBL" id="KAF2730526.1"/>
    </source>
</evidence>
<comment type="caution">
    <text evidence="2">The sequence shown here is derived from an EMBL/GenBank/DDBJ whole genome shotgun (WGS) entry which is preliminary data.</text>
</comment>
<feature type="compositionally biased region" description="Low complexity" evidence="1">
    <location>
        <begin position="23"/>
        <end position="35"/>
    </location>
</feature>
<proteinExistence type="predicted"/>
<gene>
    <name evidence="2" type="ORF">EJ04DRAFT_500286</name>
</gene>
<keyword evidence="3" id="KW-1185">Reference proteome</keyword>
<evidence type="ECO:0000256" key="1">
    <source>
        <dbReference type="SAM" id="MobiDB-lite"/>
    </source>
</evidence>
<reference evidence="2" key="1">
    <citation type="journal article" date="2020" name="Stud. Mycol.">
        <title>101 Dothideomycetes genomes: a test case for predicting lifestyles and emergence of pathogens.</title>
        <authorList>
            <person name="Haridas S."/>
            <person name="Albert R."/>
            <person name="Binder M."/>
            <person name="Bloem J."/>
            <person name="Labutti K."/>
            <person name="Salamov A."/>
            <person name="Andreopoulos B."/>
            <person name="Baker S."/>
            <person name="Barry K."/>
            <person name="Bills G."/>
            <person name="Bluhm B."/>
            <person name="Cannon C."/>
            <person name="Castanera R."/>
            <person name="Culley D."/>
            <person name="Daum C."/>
            <person name="Ezra D."/>
            <person name="Gonzalez J."/>
            <person name="Henrissat B."/>
            <person name="Kuo A."/>
            <person name="Liang C."/>
            <person name="Lipzen A."/>
            <person name="Lutzoni F."/>
            <person name="Magnuson J."/>
            <person name="Mondo S."/>
            <person name="Nolan M."/>
            <person name="Ohm R."/>
            <person name="Pangilinan J."/>
            <person name="Park H.-J."/>
            <person name="Ramirez L."/>
            <person name="Alfaro M."/>
            <person name="Sun H."/>
            <person name="Tritt A."/>
            <person name="Yoshinaga Y."/>
            <person name="Zwiers L.-H."/>
            <person name="Turgeon B."/>
            <person name="Goodwin S."/>
            <person name="Spatafora J."/>
            <person name="Crous P."/>
            <person name="Grigoriev I."/>
        </authorList>
    </citation>
    <scope>NUCLEOTIDE SEQUENCE</scope>
    <source>
        <strain evidence="2">CBS 125425</strain>
    </source>
</reference>
<feature type="region of interest" description="Disordered" evidence="1">
    <location>
        <begin position="1"/>
        <end position="35"/>
    </location>
</feature>
<feature type="compositionally biased region" description="Polar residues" evidence="1">
    <location>
        <begin position="1"/>
        <end position="19"/>
    </location>
</feature>
<evidence type="ECO:0000313" key="3">
    <source>
        <dbReference type="Proteomes" id="UP000799444"/>
    </source>
</evidence>
<name>A0A9P4QT97_9PLEO</name>